<dbReference type="EMBL" id="BAABLV010000013">
    <property type="protein sequence ID" value="GAA4893610.1"/>
    <property type="molecule type" value="Genomic_DNA"/>
</dbReference>
<feature type="transmembrane region" description="Helical" evidence="1">
    <location>
        <begin position="51"/>
        <end position="70"/>
    </location>
</feature>
<keyword evidence="1" id="KW-0472">Membrane</keyword>
<proteinExistence type="predicted"/>
<feature type="transmembrane region" description="Helical" evidence="1">
    <location>
        <begin position="77"/>
        <end position="96"/>
    </location>
</feature>
<evidence type="ECO:0000313" key="2">
    <source>
        <dbReference type="EMBL" id="GAA4893610.1"/>
    </source>
</evidence>
<evidence type="ECO:0000256" key="1">
    <source>
        <dbReference type="SAM" id="Phobius"/>
    </source>
</evidence>
<evidence type="ECO:0008006" key="4">
    <source>
        <dbReference type="Google" id="ProtNLM"/>
    </source>
</evidence>
<evidence type="ECO:0000313" key="3">
    <source>
        <dbReference type="Proteomes" id="UP001501521"/>
    </source>
</evidence>
<keyword evidence="1" id="KW-1133">Transmembrane helix</keyword>
<name>A0ABP9F3Z0_9ACTN</name>
<protein>
    <recommendedName>
        <fullName evidence="4">Major facilitator superfamily (MFS) profile domain-containing protein</fullName>
    </recommendedName>
</protein>
<reference evidence="3" key="1">
    <citation type="journal article" date="2019" name="Int. J. Syst. Evol. Microbiol.">
        <title>The Global Catalogue of Microorganisms (GCM) 10K type strain sequencing project: providing services to taxonomists for standard genome sequencing and annotation.</title>
        <authorList>
            <consortium name="The Broad Institute Genomics Platform"/>
            <consortium name="The Broad Institute Genome Sequencing Center for Infectious Disease"/>
            <person name="Wu L."/>
            <person name="Ma J."/>
        </authorList>
    </citation>
    <scope>NUCLEOTIDE SEQUENCE [LARGE SCALE GENOMIC DNA]</scope>
    <source>
        <strain evidence="3">JCM 19125</strain>
    </source>
</reference>
<keyword evidence="1" id="KW-0812">Transmembrane</keyword>
<dbReference type="Proteomes" id="UP001501521">
    <property type="component" value="Unassembled WGS sequence"/>
</dbReference>
<dbReference type="RefSeq" id="WP_345579465.1">
    <property type="nucleotide sequence ID" value="NZ_BAABLV010000013.1"/>
</dbReference>
<feature type="transmembrane region" description="Helical" evidence="1">
    <location>
        <begin position="14"/>
        <end position="39"/>
    </location>
</feature>
<accession>A0ABP9F3Z0</accession>
<keyword evidence="3" id="KW-1185">Reference proteome</keyword>
<organism evidence="2 3">
    <name type="scientific">Tessaracoccus lubricantis</name>
    <dbReference type="NCBI Taxonomy" id="545543"/>
    <lineage>
        <taxon>Bacteria</taxon>
        <taxon>Bacillati</taxon>
        <taxon>Actinomycetota</taxon>
        <taxon>Actinomycetes</taxon>
        <taxon>Propionibacteriales</taxon>
        <taxon>Propionibacteriaceae</taxon>
        <taxon>Tessaracoccus</taxon>
    </lineage>
</organism>
<sequence>MALDVSRATATQRVMLGVAFGYLCTFVPALLGFFAAAQVPCEGLLCWFESAFVGSCIGLGLGIIVAAFVGRRLGLRWWFGPVLLVLFALSLGLPFMVAGAGWEAVLLGLLAPVLAALSARPPKGLDRAGDAA</sequence>
<comment type="caution">
    <text evidence="2">The sequence shown here is derived from an EMBL/GenBank/DDBJ whole genome shotgun (WGS) entry which is preliminary data.</text>
</comment>
<gene>
    <name evidence="2" type="ORF">GCM10025789_08490</name>
</gene>